<dbReference type="InterPro" id="IPR015421">
    <property type="entry name" value="PyrdxlP-dep_Trfase_major"/>
</dbReference>
<comment type="cofactor">
    <cofactor evidence="1 8 9">
        <name>pyridoxal 5'-phosphate</name>
        <dbReference type="ChEBI" id="CHEBI:597326"/>
    </cofactor>
</comment>
<accession>A0A0V8JDK0</accession>
<evidence type="ECO:0000256" key="2">
    <source>
        <dbReference type="ARBA" id="ARBA00022490"/>
    </source>
</evidence>
<organism evidence="10 11">
    <name type="scientific">Fictibacillus enclensis</name>
    <dbReference type="NCBI Taxonomy" id="1017270"/>
    <lineage>
        <taxon>Bacteria</taxon>
        <taxon>Bacillati</taxon>
        <taxon>Bacillota</taxon>
        <taxon>Bacilli</taxon>
        <taxon>Bacillales</taxon>
        <taxon>Fictibacillaceae</taxon>
        <taxon>Fictibacillus</taxon>
    </lineage>
</organism>
<reference evidence="10 11" key="1">
    <citation type="journal article" date="2014" name="Antonie Van Leeuwenhoek">
        <title>Fictibacillus enclensis sp. nov., isolated from marine sediment.</title>
        <authorList>
            <person name="Dastager S.G."/>
            <person name="Mawlankar R."/>
            <person name="Srinivasan K."/>
            <person name="Tang S.K."/>
            <person name="Lee J.C."/>
            <person name="Ramana V.V."/>
            <person name="Shouche Y.S."/>
        </authorList>
    </citation>
    <scope>NUCLEOTIDE SEQUENCE [LARGE SCALE GENOMIC DNA]</scope>
    <source>
        <strain evidence="10 11">NIO-1003</strain>
    </source>
</reference>
<dbReference type="InterPro" id="IPR004534">
    <property type="entry name" value="SelA_trans"/>
</dbReference>
<keyword evidence="5 8" id="KW-0648">Protein biosynthesis</keyword>
<dbReference type="Gene3D" id="3.40.640.10">
    <property type="entry name" value="Type I PLP-dependent aspartate aminotransferase-like (Major domain)"/>
    <property type="match status" value="1"/>
</dbReference>
<evidence type="ECO:0000256" key="1">
    <source>
        <dbReference type="ARBA" id="ARBA00001933"/>
    </source>
</evidence>
<sequence length="459" mass="50519">MEELRLLPSVHAVLQQNDWEGGEKGIPASVIKKWVQEELDVLRLSLMNGSYKEGWERKRFLAAVSAGVRKKMEINGAYTLKKVVNATGVVLHTNLGRARLSSAAVAHVLEAASSYTNLEYSLEQGTRGSRHDIIENQICDITGCEAAMVVNNNAAAVYMVLSALAKQKKVIVSRGELVEIGGSFRISSIMEESGAILKEVGTTNRTHLHDYASAIDEETAILMKVHTSNFKITGFTKTVFSQELLALKEQHPELIVYEDLGSGSLFPFARYGIGEEPEIKRSIAAGLDLISFSGDKLIGGPQAGIIAGKSKWINQLKKHQLARVLRVDKLTLAALEATLLSYHQEEAAREIPVIRDIIRAEEEIRVQAERIKEKLESVYECHIRKGHSMVGGGTMAAVVLPTYIIEVTHPAFSAPELSRRLREQSVPVIVTVKNDCCHIDPRTVDEADEAALLSAFFSL</sequence>
<dbReference type="Proteomes" id="UP000054099">
    <property type="component" value="Unassembled WGS sequence"/>
</dbReference>
<evidence type="ECO:0000256" key="4">
    <source>
        <dbReference type="ARBA" id="ARBA00022898"/>
    </source>
</evidence>
<keyword evidence="11" id="KW-1185">Reference proteome</keyword>
<keyword evidence="6 8" id="KW-0711">Selenium</keyword>
<evidence type="ECO:0000256" key="5">
    <source>
        <dbReference type="ARBA" id="ARBA00022917"/>
    </source>
</evidence>
<proteinExistence type="inferred from homology"/>
<feature type="modified residue" description="N6-(pyridoxal phosphate)lysine" evidence="8 9">
    <location>
        <position position="296"/>
    </location>
</feature>
<dbReference type="GO" id="GO:0001514">
    <property type="term" value="P:selenocysteine incorporation"/>
    <property type="evidence" value="ECO:0007669"/>
    <property type="project" value="UniProtKB-UniRule"/>
</dbReference>
<evidence type="ECO:0000256" key="3">
    <source>
        <dbReference type="ARBA" id="ARBA00022679"/>
    </source>
</evidence>
<keyword evidence="3 8" id="KW-0808">Transferase</keyword>
<dbReference type="HAMAP" id="MF_00423">
    <property type="entry name" value="SelA"/>
    <property type="match status" value="1"/>
</dbReference>
<evidence type="ECO:0000256" key="6">
    <source>
        <dbReference type="ARBA" id="ARBA00023266"/>
    </source>
</evidence>
<evidence type="ECO:0000256" key="9">
    <source>
        <dbReference type="PIRSR" id="PIRSR618319-50"/>
    </source>
</evidence>
<dbReference type="GO" id="GO:0005737">
    <property type="term" value="C:cytoplasm"/>
    <property type="evidence" value="ECO:0007669"/>
    <property type="project" value="UniProtKB-SubCell"/>
</dbReference>
<dbReference type="Gene3D" id="3.90.1150.180">
    <property type="match status" value="1"/>
</dbReference>
<dbReference type="InterPro" id="IPR015424">
    <property type="entry name" value="PyrdxlP-dep_Trfase"/>
</dbReference>
<evidence type="ECO:0000256" key="7">
    <source>
        <dbReference type="ARBA" id="ARBA00044507"/>
    </source>
</evidence>
<keyword evidence="2 8" id="KW-0963">Cytoplasm</keyword>
<name>A0A0V8JDK0_9BACL</name>
<evidence type="ECO:0000256" key="8">
    <source>
        <dbReference type="HAMAP-Rule" id="MF_00423"/>
    </source>
</evidence>
<dbReference type="InterPro" id="IPR018319">
    <property type="entry name" value="SelA-like"/>
</dbReference>
<dbReference type="RefSeq" id="WP_061969787.1">
    <property type="nucleotide sequence ID" value="NZ_FMAV01000001.1"/>
</dbReference>
<dbReference type="OrthoDB" id="9787096at2"/>
<dbReference type="GO" id="GO:0004125">
    <property type="term" value="F:L-seryl-tRNA(Sec) selenium transferase activity"/>
    <property type="evidence" value="ECO:0007669"/>
    <property type="project" value="UniProtKB-UniRule"/>
</dbReference>
<comment type="caution">
    <text evidence="10">The sequence shown here is derived from an EMBL/GenBank/DDBJ whole genome shotgun (WGS) entry which is preliminary data.</text>
</comment>
<evidence type="ECO:0000313" key="11">
    <source>
        <dbReference type="Proteomes" id="UP000054099"/>
    </source>
</evidence>
<dbReference type="GO" id="GO:0001717">
    <property type="term" value="P:conversion of seryl-tRNAsec to selenocys-tRNAsec"/>
    <property type="evidence" value="ECO:0007669"/>
    <property type="project" value="UniProtKB-UniRule"/>
</dbReference>
<comment type="function">
    <text evidence="8">Converts seryl-tRNA(Sec) to selenocysteinyl-tRNA(Sec) required for selenoprotein biosynthesis.</text>
</comment>
<comment type="subcellular location">
    <subcellularLocation>
        <location evidence="8">Cytoplasm</location>
    </subcellularLocation>
</comment>
<dbReference type="SUPFAM" id="SSF53383">
    <property type="entry name" value="PLP-dependent transferases"/>
    <property type="match status" value="1"/>
</dbReference>
<dbReference type="EMBL" id="LNQN01000001">
    <property type="protein sequence ID" value="KSU85222.1"/>
    <property type="molecule type" value="Genomic_DNA"/>
</dbReference>
<dbReference type="EC" id="2.9.1.1" evidence="8"/>
<comment type="pathway">
    <text evidence="8">Aminoacyl-tRNA biosynthesis; selenocysteinyl-tRNA(Sec) biosynthesis; selenocysteinyl-tRNA(Sec) from L-seryl-tRNA(Sec) (bacterial route): step 1/1.</text>
</comment>
<keyword evidence="4 8" id="KW-0663">Pyridoxal phosphate</keyword>
<gene>
    <name evidence="8" type="primary">selA</name>
    <name evidence="10" type="ORF">AS030_06835</name>
</gene>
<evidence type="ECO:0000313" key="10">
    <source>
        <dbReference type="EMBL" id="KSU85222.1"/>
    </source>
</evidence>
<comment type="similarity">
    <text evidence="7 8">Belongs to the SelA family.</text>
</comment>
<dbReference type="AlphaFoldDB" id="A0A0V8JDK0"/>
<dbReference type="PANTHER" id="PTHR32328:SF0">
    <property type="entry name" value="L-SERYL-TRNA(SEC) SELENIUM TRANSFERASE"/>
    <property type="match status" value="1"/>
</dbReference>
<dbReference type="PANTHER" id="PTHR32328">
    <property type="entry name" value="L-SERYL-TRNA(SEC) SELENIUM TRANSFERASE"/>
    <property type="match status" value="1"/>
</dbReference>
<dbReference type="Pfam" id="PF03841">
    <property type="entry name" value="SelA"/>
    <property type="match status" value="1"/>
</dbReference>
<dbReference type="UniPathway" id="UPA00906">
    <property type="reaction ID" value="UER00896"/>
</dbReference>
<comment type="catalytic activity">
    <reaction evidence="8">
        <text>L-seryl-tRNA(Sec) + selenophosphate + H(+) = L-selenocysteinyl-tRNA(Sec) + phosphate</text>
        <dbReference type="Rhea" id="RHEA:22728"/>
        <dbReference type="Rhea" id="RHEA-COMP:9742"/>
        <dbReference type="Rhea" id="RHEA-COMP:9743"/>
        <dbReference type="ChEBI" id="CHEBI:15378"/>
        <dbReference type="ChEBI" id="CHEBI:16144"/>
        <dbReference type="ChEBI" id="CHEBI:43474"/>
        <dbReference type="ChEBI" id="CHEBI:78533"/>
        <dbReference type="ChEBI" id="CHEBI:78573"/>
        <dbReference type="EC" id="2.9.1.1"/>
    </reaction>
</comment>
<dbReference type="NCBIfam" id="TIGR00474">
    <property type="entry name" value="selA"/>
    <property type="match status" value="1"/>
</dbReference>
<protein>
    <recommendedName>
        <fullName evidence="8">L-seryl-tRNA(Sec) selenium transferase</fullName>
        <ecNumber evidence="8">2.9.1.1</ecNumber>
    </recommendedName>
    <alternativeName>
        <fullName evidence="8">Selenocysteine synthase</fullName>
        <shortName evidence="8">Sec synthase</shortName>
    </alternativeName>
    <alternativeName>
        <fullName evidence="8">Selenocysteinyl-tRNA(Sec) synthase</fullName>
    </alternativeName>
</protein>